<dbReference type="OrthoDB" id="178057at2157"/>
<evidence type="ECO:0000256" key="1">
    <source>
        <dbReference type="SAM" id="MobiDB-lite"/>
    </source>
</evidence>
<accession>A0A7D5GHT0</accession>
<proteinExistence type="predicted"/>
<dbReference type="Proteomes" id="UP000509241">
    <property type="component" value="Chromosome"/>
</dbReference>
<evidence type="ECO:0000313" key="3">
    <source>
        <dbReference type="Proteomes" id="UP000509241"/>
    </source>
</evidence>
<dbReference type="RefSeq" id="WP_179260942.1">
    <property type="nucleotide sequence ID" value="NZ_CP058601.1"/>
</dbReference>
<name>A0A7D5GHT0_9EURY</name>
<dbReference type="KEGG" id="haly:HYG82_10225"/>
<feature type="compositionally biased region" description="Polar residues" evidence="1">
    <location>
        <begin position="177"/>
        <end position="202"/>
    </location>
</feature>
<feature type="region of interest" description="Disordered" evidence="1">
    <location>
        <begin position="174"/>
        <end position="202"/>
    </location>
</feature>
<dbReference type="AlphaFoldDB" id="A0A7D5GHT0"/>
<dbReference type="EMBL" id="CP058601">
    <property type="protein sequence ID" value="QLG49207.1"/>
    <property type="molecule type" value="Genomic_DNA"/>
</dbReference>
<evidence type="ECO:0000313" key="2">
    <source>
        <dbReference type="EMBL" id="QLG49207.1"/>
    </source>
</evidence>
<reference evidence="2 3" key="1">
    <citation type="submission" date="2020-07" db="EMBL/GenBank/DDBJ databases">
        <authorList>
            <person name="Cui H."/>
        </authorList>
    </citation>
    <scope>NUCLEOTIDE SEQUENCE [LARGE SCALE GENOMIC DNA]</scope>
    <source>
        <strain evidence="2 3">YPL8</strain>
    </source>
</reference>
<gene>
    <name evidence="2" type="ORF">HYG82_10225</name>
</gene>
<dbReference type="GeneID" id="56033670"/>
<sequence>MPIDRKRFITAFLVANVLLISVFAGLVSTGVTVAIPMTDANGFTVAFDELDGDGFTQYSTLQSRDGCGEYPVSETRINNGTIEGLHLFKDLEMPVTDHRVRVSIEAENVQFQGLNQRFTNLGGNLSFEGEQVVEYNTTSDRMQISSQNITIEDGTIQTETQYIAHLSLDDVGVSVKPNPSDSRNGDTGNTCREVNRSASIDS</sequence>
<keyword evidence="3" id="KW-1185">Reference proteome</keyword>
<organism evidence="2 3">
    <name type="scientific">Natrinema halophilum</name>
    <dbReference type="NCBI Taxonomy" id="1699371"/>
    <lineage>
        <taxon>Archaea</taxon>
        <taxon>Methanobacteriati</taxon>
        <taxon>Methanobacteriota</taxon>
        <taxon>Stenosarchaea group</taxon>
        <taxon>Halobacteria</taxon>
        <taxon>Halobacteriales</taxon>
        <taxon>Natrialbaceae</taxon>
        <taxon>Natrinema</taxon>
    </lineage>
</organism>
<protein>
    <submittedName>
        <fullName evidence="2">Uncharacterized protein</fullName>
    </submittedName>
</protein>